<dbReference type="PANTHER" id="PTHR30146">
    <property type="entry name" value="LACI-RELATED TRANSCRIPTIONAL REPRESSOR"/>
    <property type="match status" value="1"/>
</dbReference>
<organism evidence="5 6">
    <name type="scientific">Deinococcus cellulosilyticus (strain DSM 18568 / NBRC 106333 / KACC 11606 / 5516J-15)</name>
    <dbReference type="NCBI Taxonomy" id="1223518"/>
    <lineage>
        <taxon>Bacteria</taxon>
        <taxon>Thermotogati</taxon>
        <taxon>Deinococcota</taxon>
        <taxon>Deinococci</taxon>
        <taxon>Deinococcales</taxon>
        <taxon>Deinococcaceae</taxon>
        <taxon>Deinococcus</taxon>
    </lineage>
</organism>
<dbReference type="PROSITE" id="PS00356">
    <property type="entry name" value="HTH_LACI_1"/>
    <property type="match status" value="1"/>
</dbReference>
<dbReference type="SUPFAM" id="SSF47413">
    <property type="entry name" value="lambda repressor-like DNA-binding domains"/>
    <property type="match status" value="1"/>
</dbReference>
<evidence type="ECO:0000256" key="3">
    <source>
        <dbReference type="ARBA" id="ARBA00023163"/>
    </source>
</evidence>
<keyword evidence="2" id="KW-0238">DNA-binding</keyword>
<keyword evidence="6" id="KW-1185">Reference proteome</keyword>
<name>A0A511N094_DEIC1</name>
<dbReference type="InterPro" id="IPR046335">
    <property type="entry name" value="LacI/GalR-like_sensor"/>
</dbReference>
<proteinExistence type="predicted"/>
<dbReference type="PROSITE" id="PS50932">
    <property type="entry name" value="HTH_LACI_2"/>
    <property type="match status" value="1"/>
</dbReference>
<dbReference type="InterPro" id="IPR028082">
    <property type="entry name" value="Peripla_BP_I"/>
</dbReference>
<dbReference type="Gene3D" id="3.40.50.2300">
    <property type="match status" value="2"/>
</dbReference>
<dbReference type="Pfam" id="PF13377">
    <property type="entry name" value="Peripla_BP_3"/>
    <property type="match status" value="1"/>
</dbReference>
<reference evidence="5 6" key="1">
    <citation type="submission" date="2019-07" db="EMBL/GenBank/DDBJ databases">
        <title>Whole genome shotgun sequence of Deinococcus cellulosilyticus NBRC 106333.</title>
        <authorList>
            <person name="Hosoyama A."/>
            <person name="Uohara A."/>
            <person name="Ohji S."/>
            <person name="Ichikawa N."/>
        </authorList>
    </citation>
    <scope>NUCLEOTIDE SEQUENCE [LARGE SCALE GENOMIC DNA]</scope>
    <source>
        <strain evidence="5 6">NBRC 106333</strain>
    </source>
</reference>
<dbReference type="PANTHER" id="PTHR30146:SF109">
    <property type="entry name" value="HTH-TYPE TRANSCRIPTIONAL REGULATOR GALS"/>
    <property type="match status" value="1"/>
</dbReference>
<gene>
    <name evidence="5" type="ORF">DC3_18880</name>
</gene>
<dbReference type="CDD" id="cd01392">
    <property type="entry name" value="HTH_LacI"/>
    <property type="match status" value="1"/>
</dbReference>
<dbReference type="OrthoDB" id="9784962at2"/>
<dbReference type="AlphaFoldDB" id="A0A511N094"/>
<dbReference type="InterPro" id="IPR000843">
    <property type="entry name" value="HTH_LacI"/>
</dbReference>
<dbReference type="Gene3D" id="1.10.260.40">
    <property type="entry name" value="lambda repressor-like DNA-binding domains"/>
    <property type="match status" value="1"/>
</dbReference>
<feature type="domain" description="HTH lacI-type" evidence="4">
    <location>
        <begin position="6"/>
        <end position="57"/>
    </location>
</feature>
<dbReference type="Proteomes" id="UP000321306">
    <property type="component" value="Unassembled WGS sequence"/>
</dbReference>
<keyword evidence="3" id="KW-0804">Transcription</keyword>
<keyword evidence="1" id="KW-0805">Transcription regulation</keyword>
<dbReference type="GO" id="GO:0003700">
    <property type="term" value="F:DNA-binding transcription factor activity"/>
    <property type="evidence" value="ECO:0007669"/>
    <property type="project" value="TreeGrafter"/>
</dbReference>
<dbReference type="SUPFAM" id="SSF53822">
    <property type="entry name" value="Periplasmic binding protein-like I"/>
    <property type="match status" value="1"/>
</dbReference>
<dbReference type="EMBL" id="BJXB01000007">
    <property type="protein sequence ID" value="GEM46253.1"/>
    <property type="molecule type" value="Genomic_DNA"/>
</dbReference>
<evidence type="ECO:0000313" key="6">
    <source>
        <dbReference type="Proteomes" id="UP000321306"/>
    </source>
</evidence>
<dbReference type="InterPro" id="IPR010982">
    <property type="entry name" value="Lambda_DNA-bd_dom_sf"/>
</dbReference>
<dbReference type="CDD" id="cd06267">
    <property type="entry name" value="PBP1_LacI_sugar_binding-like"/>
    <property type="match status" value="1"/>
</dbReference>
<dbReference type="SMART" id="SM00354">
    <property type="entry name" value="HTH_LACI"/>
    <property type="match status" value="1"/>
</dbReference>
<comment type="caution">
    <text evidence="5">The sequence shown here is derived from an EMBL/GenBank/DDBJ whole genome shotgun (WGS) entry which is preliminary data.</text>
</comment>
<dbReference type="Pfam" id="PF00356">
    <property type="entry name" value="LacI"/>
    <property type="match status" value="1"/>
</dbReference>
<evidence type="ECO:0000259" key="4">
    <source>
        <dbReference type="PROSITE" id="PS50932"/>
    </source>
</evidence>
<evidence type="ECO:0000256" key="2">
    <source>
        <dbReference type="ARBA" id="ARBA00023125"/>
    </source>
</evidence>
<dbReference type="GO" id="GO:0000976">
    <property type="term" value="F:transcription cis-regulatory region binding"/>
    <property type="evidence" value="ECO:0007669"/>
    <property type="project" value="TreeGrafter"/>
</dbReference>
<evidence type="ECO:0000256" key="1">
    <source>
        <dbReference type="ARBA" id="ARBA00023015"/>
    </source>
</evidence>
<evidence type="ECO:0000313" key="5">
    <source>
        <dbReference type="EMBL" id="GEM46253.1"/>
    </source>
</evidence>
<protein>
    <submittedName>
        <fullName evidence="5">LacI family transcriptional regulator</fullName>
    </submittedName>
</protein>
<accession>A0A511N094</accession>
<sequence length="333" mass="36555">MGMSRPTIYDVAARAKVSAATVSNVLNAPARVKPETFKRVMAVIHEMNFVPKAEAVTYGRKGFGSIGVVGTFTQYASFNHRLAGVLDALRLEPYKITIFDQKDPQREGEHLAKLPITGHLDGLIVMSLPLSEQVADRLLGRNLHTVLIETDHPDFSSVEVDNQKGGRLAAEHLISKGRKKLAFIGEQQFAESNIILSSQRLKGYREALEAAGIGLPDEYVSLGTFDVKDATRQAMDLLQLPDRPDAIFCYSDYQAVGVLKAAKALGLKVPDDVAVMGFDDMEFADYLGLTTISQSLYDSGRIAAKLLMERIDHPEGPTQQVTLPVKVIQRETT</sequence>